<reference evidence="2 3" key="1">
    <citation type="submission" date="2024-06" db="EMBL/GenBank/DDBJ databases">
        <title>The Natural Products Discovery Center: Release of the First 8490 Sequenced Strains for Exploring Actinobacteria Biosynthetic Diversity.</title>
        <authorList>
            <person name="Kalkreuter E."/>
            <person name="Kautsar S.A."/>
            <person name="Yang D."/>
            <person name="Bader C.D."/>
            <person name="Teijaro C.N."/>
            <person name="Fluegel L."/>
            <person name="Davis C.M."/>
            <person name="Simpson J.R."/>
            <person name="Lauterbach L."/>
            <person name="Steele A.D."/>
            <person name="Gui C."/>
            <person name="Meng S."/>
            <person name="Li G."/>
            <person name="Viehrig K."/>
            <person name="Ye F."/>
            <person name="Su P."/>
            <person name="Kiefer A.F."/>
            <person name="Nichols A."/>
            <person name="Cepeda A.J."/>
            <person name="Yan W."/>
            <person name="Fan B."/>
            <person name="Jiang Y."/>
            <person name="Adhikari A."/>
            <person name="Zheng C.-J."/>
            <person name="Schuster L."/>
            <person name="Cowan T.M."/>
            <person name="Smanski M.J."/>
            <person name="Chevrette M.G."/>
            <person name="De Carvalho L.P.S."/>
            <person name="Shen B."/>
        </authorList>
    </citation>
    <scope>NUCLEOTIDE SEQUENCE [LARGE SCALE GENOMIC DNA]</scope>
    <source>
        <strain evidence="2 3">NPDC049344</strain>
    </source>
</reference>
<evidence type="ECO:0000313" key="3">
    <source>
        <dbReference type="Proteomes" id="UP001552521"/>
    </source>
</evidence>
<sequence length="298" mass="30876">MPPRPDAPRPVLRTLRAPDGPAAHRVCAVHPGALASGEWSAVAGRLPEDTAFDLLDLGNVPEFLAAALDARAPVVPVTDLAARCLDELAAAGAVAEPFTLVGWSFGGVVAFEMAARLDAAGKGAAVRDLVLLDSIAPVPAFKRTDELMEPAMLLDWFAMYLAAKRGRPLTPGLTADERRRLAAPEDGLPQVLEAAVAQGVLPPGTELAGLRKLYAAYQGGLSRNNRSTAPYGPAPLDRALTLVKPAGSLLPASGDLGWSGLSGLPVRQVDVPGDHYTMLRDPEAVGVLSGLLAGSAVA</sequence>
<dbReference type="SUPFAM" id="SSF53474">
    <property type="entry name" value="alpha/beta-Hydrolases"/>
    <property type="match status" value="1"/>
</dbReference>
<dbReference type="Pfam" id="PF00975">
    <property type="entry name" value="Thioesterase"/>
    <property type="match status" value="1"/>
</dbReference>
<comment type="caution">
    <text evidence="2">The sequence shown here is derived from an EMBL/GenBank/DDBJ whole genome shotgun (WGS) entry which is preliminary data.</text>
</comment>
<proteinExistence type="predicted"/>
<gene>
    <name evidence="2" type="ORF">AB0K36_14105</name>
</gene>
<dbReference type="SMART" id="SM00824">
    <property type="entry name" value="PKS_TE"/>
    <property type="match status" value="1"/>
</dbReference>
<evidence type="ECO:0000259" key="1">
    <source>
        <dbReference type="SMART" id="SM00824"/>
    </source>
</evidence>
<keyword evidence="3" id="KW-1185">Reference proteome</keyword>
<dbReference type="InterPro" id="IPR029058">
    <property type="entry name" value="AB_hydrolase_fold"/>
</dbReference>
<keyword evidence="2" id="KW-0378">Hydrolase</keyword>
<name>A0ABV3HTJ6_9ACTN</name>
<dbReference type="InterPro" id="IPR020802">
    <property type="entry name" value="TesA-like"/>
</dbReference>
<feature type="domain" description="Thioesterase TesA-like" evidence="1">
    <location>
        <begin position="57"/>
        <end position="292"/>
    </location>
</feature>
<organism evidence="2 3">
    <name type="scientific">Streptomyces kurssanovii</name>
    <dbReference type="NCBI Taxonomy" id="67312"/>
    <lineage>
        <taxon>Bacteria</taxon>
        <taxon>Bacillati</taxon>
        <taxon>Actinomycetota</taxon>
        <taxon>Actinomycetes</taxon>
        <taxon>Kitasatosporales</taxon>
        <taxon>Streptomycetaceae</taxon>
        <taxon>Streptomyces</taxon>
    </lineage>
</organism>
<dbReference type="RefSeq" id="WP_364592956.1">
    <property type="nucleotide sequence ID" value="NZ_JBFAQK010000015.1"/>
</dbReference>
<dbReference type="Proteomes" id="UP001552521">
    <property type="component" value="Unassembled WGS sequence"/>
</dbReference>
<dbReference type="EMBL" id="JBFAQK010000015">
    <property type="protein sequence ID" value="MEV4681900.1"/>
    <property type="molecule type" value="Genomic_DNA"/>
</dbReference>
<evidence type="ECO:0000313" key="2">
    <source>
        <dbReference type="EMBL" id="MEV4681900.1"/>
    </source>
</evidence>
<dbReference type="GO" id="GO:0016787">
    <property type="term" value="F:hydrolase activity"/>
    <property type="evidence" value="ECO:0007669"/>
    <property type="project" value="UniProtKB-KW"/>
</dbReference>
<protein>
    <submittedName>
        <fullName evidence="2">Alpha/beta fold hydrolase</fullName>
    </submittedName>
</protein>
<dbReference type="InterPro" id="IPR001031">
    <property type="entry name" value="Thioesterase"/>
</dbReference>
<dbReference type="Gene3D" id="3.40.50.1820">
    <property type="entry name" value="alpha/beta hydrolase"/>
    <property type="match status" value="1"/>
</dbReference>
<accession>A0ABV3HTJ6</accession>